<feature type="transmembrane region" description="Helical" evidence="7">
    <location>
        <begin position="265"/>
        <end position="287"/>
    </location>
</feature>
<dbReference type="GeneID" id="37072019"/>
<protein>
    <recommendedName>
        <fullName evidence="8">Rhodopsin domain-containing protein</fullName>
    </recommendedName>
</protein>
<accession>A0A318Z211</accession>
<dbReference type="OrthoDB" id="4682787at2759"/>
<sequence>MFDIRSPTVDEQVSSQSHQPLAMGLCIALLILGNVAVAIRLHTQCHFYKRPLAEDYALIVALMLANLVSIATLVGTHYGLGLPLSKISSSGHLLAHTKSIYVCMWMVGVFYAPAMLAAKVAMLLYYRRKFPLDHLSLRSIWWANLGYIILWATGSMIASITSCIPVSYFWNSALPTRGRDGSCGDFRTANTPPAALDLFSDLLMLLLPVATILSLKLAQPRQNSLMTVLCIGALICAVTVARIAVLETTSGLNSDLSYAGAPFYILASVQLHLALICVSAVPIAVCLRLSWRAATSNDPAARCGGYVYPMDPAPGKTATARKQKAGRTGLTSSTEQLRQGQLSRDEPQLHQIVVKMDVEVAH</sequence>
<evidence type="ECO:0000256" key="5">
    <source>
        <dbReference type="ARBA" id="ARBA00038359"/>
    </source>
</evidence>
<evidence type="ECO:0000313" key="10">
    <source>
        <dbReference type="Proteomes" id="UP000248349"/>
    </source>
</evidence>
<dbReference type="AlphaFoldDB" id="A0A318Z211"/>
<proteinExistence type="inferred from homology"/>
<evidence type="ECO:0000256" key="3">
    <source>
        <dbReference type="ARBA" id="ARBA00022989"/>
    </source>
</evidence>
<organism evidence="9 10">
    <name type="scientific">Aspergillus saccharolyticus JOP 1030-1</name>
    <dbReference type="NCBI Taxonomy" id="1450539"/>
    <lineage>
        <taxon>Eukaryota</taxon>
        <taxon>Fungi</taxon>
        <taxon>Dikarya</taxon>
        <taxon>Ascomycota</taxon>
        <taxon>Pezizomycotina</taxon>
        <taxon>Eurotiomycetes</taxon>
        <taxon>Eurotiomycetidae</taxon>
        <taxon>Eurotiales</taxon>
        <taxon>Aspergillaceae</taxon>
        <taxon>Aspergillus</taxon>
        <taxon>Aspergillus subgen. Circumdati</taxon>
    </lineage>
</organism>
<evidence type="ECO:0000256" key="1">
    <source>
        <dbReference type="ARBA" id="ARBA00004141"/>
    </source>
</evidence>
<dbReference type="InterPro" id="IPR052337">
    <property type="entry name" value="SAT4-like"/>
</dbReference>
<evidence type="ECO:0000259" key="8">
    <source>
        <dbReference type="Pfam" id="PF20684"/>
    </source>
</evidence>
<feature type="transmembrane region" description="Helical" evidence="7">
    <location>
        <begin position="225"/>
        <end position="245"/>
    </location>
</feature>
<evidence type="ECO:0000256" key="7">
    <source>
        <dbReference type="SAM" id="Phobius"/>
    </source>
</evidence>
<evidence type="ECO:0000256" key="4">
    <source>
        <dbReference type="ARBA" id="ARBA00023136"/>
    </source>
</evidence>
<reference evidence="9 10" key="1">
    <citation type="submission" date="2016-12" db="EMBL/GenBank/DDBJ databases">
        <title>The genomes of Aspergillus section Nigri reveals drivers in fungal speciation.</title>
        <authorList>
            <consortium name="DOE Joint Genome Institute"/>
            <person name="Vesth T.C."/>
            <person name="Nybo J."/>
            <person name="Theobald S."/>
            <person name="Brandl J."/>
            <person name="Frisvad J.C."/>
            <person name="Nielsen K.F."/>
            <person name="Lyhne E.K."/>
            <person name="Kogle M.E."/>
            <person name="Kuo A."/>
            <person name="Riley R."/>
            <person name="Clum A."/>
            <person name="Nolan M."/>
            <person name="Lipzen A."/>
            <person name="Salamov A."/>
            <person name="Henrissat B."/>
            <person name="Wiebenga A."/>
            <person name="De Vries R.P."/>
            <person name="Grigoriev I.V."/>
            <person name="Mortensen U.H."/>
            <person name="Andersen M.R."/>
            <person name="Baker S.E."/>
        </authorList>
    </citation>
    <scope>NUCLEOTIDE SEQUENCE [LARGE SCALE GENOMIC DNA]</scope>
    <source>
        <strain evidence="9 10">JOP 1030-1</strain>
    </source>
</reference>
<keyword evidence="10" id="KW-1185">Reference proteome</keyword>
<evidence type="ECO:0000256" key="6">
    <source>
        <dbReference type="SAM" id="MobiDB-lite"/>
    </source>
</evidence>
<keyword evidence="4 7" id="KW-0472">Membrane</keyword>
<feature type="transmembrane region" description="Helical" evidence="7">
    <location>
        <begin position="147"/>
        <end position="170"/>
    </location>
</feature>
<feature type="transmembrane region" description="Helical" evidence="7">
    <location>
        <begin position="198"/>
        <end position="218"/>
    </location>
</feature>
<gene>
    <name evidence="9" type="ORF">BP01DRAFT_173364</name>
</gene>
<name>A0A318Z211_9EURO</name>
<feature type="transmembrane region" description="Helical" evidence="7">
    <location>
        <begin position="20"/>
        <end position="43"/>
    </location>
</feature>
<evidence type="ECO:0000313" key="9">
    <source>
        <dbReference type="EMBL" id="PYH41325.1"/>
    </source>
</evidence>
<dbReference type="PANTHER" id="PTHR33048">
    <property type="entry name" value="PTH11-LIKE INTEGRAL MEMBRANE PROTEIN (AFU_ORTHOLOGUE AFUA_5G11245)"/>
    <property type="match status" value="1"/>
</dbReference>
<feature type="domain" description="Rhodopsin" evidence="8">
    <location>
        <begin position="39"/>
        <end position="286"/>
    </location>
</feature>
<feature type="transmembrane region" description="Helical" evidence="7">
    <location>
        <begin position="99"/>
        <end position="126"/>
    </location>
</feature>
<keyword evidence="2 7" id="KW-0812">Transmembrane</keyword>
<dbReference type="RefSeq" id="XP_025427307.1">
    <property type="nucleotide sequence ID" value="XM_025570791.1"/>
</dbReference>
<dbReference type="InterPro" id="IPR049326">
    <property type="entry name" value="Rhodopsin_dom_fungi"/>
</dbReference>
<keyword evidence="3 7" id="KW-1133">Transmembrane helix</keyword>
<dbReference type="GO" id="GO:0016020">
    <property type="term" value="C:membrane"/>
    <property type="evidence" value="ECO:0007669"/>
    <property type="project" value="UniProtKB-SubCell"/>
</dbReference>
<dbReference type="Pfam" id="PF20684">
    <property type="entry name" value="Fung_rhodopsin"/>
    <property type="match status" value="1"/>
</dbReference>
<comment type="similarity">
    <text evidence="5">Belongs to the SAT4 family.</text>
</comment>
<dbReference type="Proteomes" id="UP000248349">
    <property type="component" value="Unassembled WGS sequence"/>
</dbReference>
<dbReference type="PANTHER" id="PTHR33048:SF47">
    <property type="entry name" value="INTEGRAL MEMBRANE PROTEIN-RELATED"/>
    <property type="match status" value="1"/>
</dbReference>
<feature type="compositionally biased region" description="Polar residues" evidence="6">
    <location>
        <begin position="329"/>
        <end position="342"/>
    </location>
</feature>
<feature type="region of interest" description="Disordered" evidence="6">
    <location>
        <begin position="317"/>
        <end position="342"/>
    </location>
</feature>
<comment type="subcellular location">
    <subcellularLocation>
        <location evidence="1">Membrane</location>
        <topology evidence="1">Multi-pass membrane protein</topology>
    </subcellularLocation>
</comment>
<dbReference type="EMBL" id="KZ821266">
    <property type="protein sequence ID" value="PYH41325.1"/>
    <property type="molecule type" value="Genomic_DNA"/>
</dbReference>
<evidence type="ECO:0000256" key="2">
    <source>
        <dbReference type="ARBA" id="ARBA00022692"/>
    </source>
</evidence>
<feature type="transmembrane region" description="Helical" evidence="7">
    <location>
        <begin position="55"/>
        <end position="79"/>
    </location>
</feature>